<accession>A0A0U3EB09</accession>
<reference evidence="2 3" key="1">
    <citation type="submission" date="2013-11" db="EMBL/GenBank/DDBJ databases">
        <title>Comparative genomics of Ignicoccus.</title>
        <authorList>
            <person name="Podar M."/>
        </authorList>
    </citation>
    <scope>NUCLEOTIDE SEQUENCE [LARGE SCALE GENOMIC DNA]</scope>
    <source>
        <strain evidence="2 3">DSM 13165</strain>
    </source>
</reference>
<sequence>MRFDSLIGLIIEESSLALKHVVAALISLVFNPYSFAVALFPISAWKDGNPYYAFISLASLAIFPFTFHYHGVKSGKTNWNVDERWKRPKYLLLSSTGGFIGSSLLGLMGAKYLSIATAVYATTAFFVAIASYFIKVSVHVSTAVTTAIVLGWALGLWWGVAFGAIALVVAWSRVVLKAHRPVEVAEAYAISSFSSILILSVLRAIPM</sequence>
<dbReference type="InterPro" id="IPR036938">
    <property type="entry name" value="PAP2/HPO_sf"/>
</dbReference>
<keyword evidence="1" id="KW-1133">Transmembrane helix</keyword>
<evidence type="ECO:0000313" key="3">
    <source>
        <dbReference type="Proteomes" id="UP000060778"/>
    </source>
</evidence>
<dbReference type="RefSeq" id="WP_075049839.1">
    <property type="nucleotide sequence ID" value="NZ_CP006867.1"/>
</dbReference>
<dbReference type="EMBL" id="CP006867">
    <property type="protein sequence ID" value="ALU12494.1"/>
    <property type="molecule type" value="Genomic_DNA"/>
</dbReference>
<protein>
    <submittedName>
        <fullName evidence="2">Uncharacterized protein</fullName>
    </submittedName>
</protein>
<feature type="transmembrane region" description="Helical" evidence="1">
    <location>
        <begin position="51"/>
        <end position="69"/>
    </location>
</feature>
<feature type="transmembrane region" description="Helical" evidence="1">
    <location>
        <begin position="115"/>
        <end position="134"/>
    </location>
</feature>
<dbReference type="KEGG" id="iis:EYM_04480"/>
<dbReference type="SUPFAM" id="SSF48317">
    <property type="entry name" value="Acid phosphatase/Vanadium-dependent haloperoxidase"/>
    <property type="match status" value="1"/>
</dbReference>
<name>A0A0U3EB09_9CREN</name>
<keyword evidence="1" id="KW-0472">Membrane</keyword>
<evidence type="ECO:0000256" key="1">
    <source>
        <dbReference type="SAM" id="Phobius"/>
    </source>
</evidence>
<dbReference type="AlphaFoldDB" id="A0A0U3EB09"/>
<keyword evidence="1" id="KW-0812">Transmembrane</keyword>
<feature type="transmembrane region" description="Helical" evidence="1">
    <location>
        <begin position="90"/>
        <end position="109"/>
    </location>
</feature>
<organism evidence="2 3">
    <name type="scientific">Ignicoccus islandicus DSM 13165</name>
    <dbReference type="NCBI Taxonomy" id="940295"/>
    <lineage>
        <taxon>Archaea</taxon>
        <taxon>Thermoproteota</taxon>
        <taxon>Thermoprotei</taxon>
        <taxon>Desulfurococcales</taxon>
        <taxon>Desulfurococcaceae</taxon>
        <taxon>Ignicoccus</taxon>
    </lineage>
</organism>
<feature type="transmembrane region" description="Helical" evidence="1">
    <location>
        <begin position="21"/>
        <end position="45"/>
    </location>
</feature>
<dbReference type="OrthoDB" id="77866at2157"/>
<feature type="transmembrane region" description="Helical" evidence="1">
    <location>
        <begin position="146"/>
        <end position="172"/>
    </location>
</feature>
<feature type="transmembrane region" description="Helical" evidence="1">
    <location>
        <begin position="187"/>
        <end position="205"/>
    </location>
</feature>
<gene>
    <name evidence="2" type="ORF">EYM_04480</name>
</gene>
<keyword evidence="3" id="KW-1185">Reference proteome</keyword>
<dbReference type="Proteomes" id="UP000060778">
    <property type="component" value="Chromosome"/>
</dbReference>
<evidence type="ECO:0000313" key="2">
    <source>
        <dbReference type="EMBL" id="ALU12494.1"/>
    </source>
</evidence>
<dbReference type="GeneID" id="30680287"/>
<proteinExistence type="predicted"/>
<dbReference type="STRING" id="940295.EYM_04480"/>